<evidence type="ECO:0008006" key="3">
    <source>
        <dbReference type="Google" id="ProtNLM"/>
    </source>
</evidence>
<accession>W2YHL1</accession>
<dbReference type="OrthoDB" id="120918at2759"/>
<sequence length="112" mass="12503">MDNEDTRVLTKVVEPAEAPGNSENQAKRKKAFRFASSSDVLLLKKTVKHRPWAAVHGETQVSWASVVTGLKTALPSCTADGKACRRRFNALLDGFRRNELESDGTYGVRYHR</sequence>
<dbReference type="AlphaFoldDB" id="W2YHL1"/>
<dbReference type="PANTHER" id="PTHR37558">
    <property type="entry name" value="HTH CENPB-TYPE DOMAIN-CONTAINING PROTEIN"/>
    <property type="match status" value="1"/>
</dbReference>
<dbReference type="EMBL" id="ANIY01003606">
    <property type="protein sequence ID" value="ETP34545.1"/>
    <property type="molecule type" value="Genomic_DNA"/>
</dbReference>
<dbReference type="Proteomes" id="UP000018948">
    <property type="component" value="Unassembled WGS sequence"/>
</dbReference>
<proteinExistence type="predicted"/>
<name>W2YHL1_PHYNI</name>
<protein>
    <recommendedName>
        <fullName evidence="3">Myb-like domain-containing protein</fullName>
    </recommendedName>
</protein>
<comment type="caution">
    <text evidence="1">The sequence shown here is derived from an EMBL/GenBank/DDBJ whole genome shotgun (WGS) entry which is preliminary data.</text>
</comment>
<reference evidence="1 2" key="1">
    <citation type="submission" date="2013-11" db="EMBL/GenBank/DDBJ databases">
        <title>The Genome Sequence of Phytophthora parasitica P10297.</title>
        <authorList>
            <consortium name="The Broad Institute Genomics Platform"/>
            <person name="Russ C."/>
            <person name="Tyler B."/>
            <person name="Panabieres F."/>
            <person name="Shan W."/>
            <person name="Tripathy S."/>
            <person name="Grunwald N."/>
            <person name="Machado M."/>
            <person name="Johnson C.S."/>
            <person name="Walker B."/>
            <person name="Young S.K."/>
            <person name="Zeng Q."/>
            <person name="Gargeya S."/>
            <person name="Fitzgerald M."/>
            <person name="Haas B."/>
            <person name="Abouelleil A."/>
            <person name="Allen A.W."/>
            <person name="Alvarado L."/>
            <person name="Arachchi H.M."/>
            <person name="Berlin A.M."/>
            <person name="Chapman S.B."/>
            <person name="Gainer-Dewar J."/>
            <person name="Goldberg J."/>
            <person name="Griggs A."/>
            <person name="Gujja S."/>
            <person name="Hansen M."/>
            <person name="Howarth C."/>
            <person name="Imamovic A."/>
            <person name="Ireland A."/>
            <person name="Larimer J."/>
            <person name="McCowan C."/>
            <person name="Murphy C."/>
            <person name="Pearson M."/>
            <person name="Poon T.W."/>
            <person name="Priest M."/>
            <person name="Roberts A."/>
            <person name="Saif S."/>
            <person name="Shea T."/>
            <person name="Sisk P."/>
            <person name="Sykes S."/>
            <person name="Wortman J."/>
            <person name="Nusbaum C."/>
            <person name="Birren B."/>
        </authorList>
    </citation>
    <scope>NUCLEOTIDE SEQUENCE [LARGE SCALE GENOMIC DNA]</scope>
    <source>
        <strain evidence="1 2">P10297</strain>
    </source>
</reference>
<dbReference type="PANTHER" id="PTHR37558:SF1">
    <property type="entry name" value="HTH CENPB-TYPE DOMAIN-CONTAINING PROTEIN"/>
    <property type="match status" value="1"/>
</dbReference>
<organism evidence="1 2">
    <name type="scientific">Phytophthora nicotianae P10297</name>
    <dbReference type="NCBI Taxonomy" id="1317064"/>
    <lineage>
        <taxon>Eukaryota</taxon>
        <taxon>Sar</taxon>
        <taxon>Stramenopiles</taxon>
        <taxon>Oomycota</taxon>
        <taxon>Peronosporomycetes</taxon>
        <taxon>Peronosporales</taxon>
        <taxon>Peronosporaceae</taxon>
        <taxon>Phytophthora</taxon>
    </lineage>
</organism>
<evidence type="ECO:0000313" key="2">
    <source>
        <dbReference type="Proteomes" id="UP000018948"/>
    </source>
</evidence>
<gene>
    <name evidence="1" type="ORF">F442_17151</name>
</gene>
<evidence type="ECO:0000313" key="1">
    <source>
        <dbReference type="EMBL" id="ETP34545.1"/>
    </source>
</evidence>